<dbReference type="GO" id="GO:0006518">
    <property type="term" value="P:peptide metabolic process"/>
    <property type="evidence" value="ECO:0007669"/>
    <property type="project" value="TreeGrafter"/>
</dbReference>
<keyword evidence="4 6" id="KW-0862">Zinc</keyword>
<feature type="domain" description="Peptidase M3A/M3B catalytic" evidence="8">
    <location>
        <begin position="205"/>
        <end position="585"/>
    </location>
</feature>
<evidence type="ECO:0000313" key="10">
    <source>
        <dbReference type="EMBL" id="ABI69217.1"/>
    </source>
</evidence>
<reference evidence="11" key="1">
    <citation type="journal article" date="2010" name="Environ. Microbiol.">
        <title>The genome of Syntrophomonas wolfei: new insights into syntrophic metabolism and biohydrogen production.</title>
        <authorList>
            <person name="Sieber J.R."/>
            <person name="Sims D.R."/>
            <person name="Han C."/>
            <person name="Kim E."/>
            <person name="Lykidis A."/>
            <person name="Lapidus A.L."/>
            <person name="McDonnald E."/>
            <person name="Rohlin L."/>
            <person name="Culley D.E."/>
            <person name="Gunsalus R."/>
            <person name="McInerney M.J."/>
        </authorList>
    </citation>
    <scope>NUCLEOTIDE SEQUENCE [LARGE SCALE GENOMIC DNA]</scope>
    <source>
        <strain evidence="11">DSM 2245B / Goettingen</strain>
    </source>
</reference>
<evidence type="ECO:0000313" key="11">
    <source>
        <dbReference type="Proteomes" id="UP000001968"/>
    </source>
</evidence>
<dbReference type="PANTHER" id="PTHR11804:SF84">
    <property type="entry name" value="SACCHAROLYSIN"/>
    <property type="match status" value="1"/>
</dbReference>
<gene>
    <name evidence="10" type="ordered locus">Swol_1920</name>
</gene>
<evidence type="ECO:0000256" key="5">
    <source>
        <dbReference type="ARBA" id="ARBA00023049"/>
    </source>
</evidence>
<keyword evidence="5 6" id="KW-0482">Metalloprotease</keyword>
<dbReference type="eggNOG" id="COG1164">
    <property type="taxonomic scope" value="Bacteria"/>
</dbReference>
<evidence type="ECO:0000259" key="9">
    <source>
        <dbReference type="Pfam" id="PF08439"/>
    </source>
</evidence>
<organism evidence="10 11">
    <name type="scientific">Syntrophomonas wolfei subsp. wolfei (strain DSM 2245B / Goettingen)</name>
    <dbReference type="NCBI Taxonomy" id="335541"/>
    <lineage>
        <taxon>Bacteria</taxon>
        <taxon>Bacillati</taxon>
        <taxon>Bacillota</taxon>
        <taxon>Clostridia</taxon>
        <taxon>Eubacteriales</taxon>
        <taxon>Syntrophomonadaceae</taxon>
        <taxon>Syntrophomonas</taxon>
    </lineage>
</organism>
<dbReference type="InterPro" id="IPR004438">
    <property type="entry name" value="Peptidase_M3B"/>
</dbReference>
<dbReference type="CDD" id="cd09608">
    <property type="entry name" value="M3B_PepF"/>
    <property type="match status" value="1"/>
</dbReference>
<dbReference type="OrthoDB" id="9766487at2"/>
<sequence>MEGQSKKREEIGPEYKWKLEDIYADENSWEEDYKKLEEQIPALEKYKGVLGSSSTQLLQVLEFSHELERKAEKLYVYARMRRDEDNGNSHYQALFDRVQRLSIELGSASAYIVPEIISLAPEKIRAFLDENQDLQLYSRLLDELMRQKEHILSPEEERILAMSADLSLAAKNIFGMLNNADIKFPVIQDEEGKAVELTKGRYGSFMESNERRVRKEAFTALYGSYGKVKNTLAMSLASNVKNDIFYSRVRKYPSALEASLDQDNISPEVYERLVETVHNNMEPMYRYLRLRKKALGLDELHMYDIYAPLVKEFKSKVSYEKSQEMVLKALQPLGDEYLAILRGGLKGGWIDVYENEGKTSGAYSWGCYDSHPYVLMNYDDKLDDVFTLAHEMGHALHSYYSNKNQPYVYSQYSIFVAEVASTVNELLLIDYLLAQSREPREKAYLINHYLEQFRGTVYRQTMFAEFEKKIHEQVEQGQTLTADGLCQSYRELNRLYYGTDTVLDEEIDMEWARIPHFYSAFYVYKYATGFSAAVALKEQILQEGKPAVARYLEFLKSGSSDYPLNLLKKAGVDLTTPEPVEKALHLFARLVAEMEAVLNV</sequence>
<evidence type="ECO:0000256" key="3">
    <source>
        <dbReference type="ARBA" id="ARBA00022801"/>
    </source>
</evidence>
<accession>Q0AVN7</accession>
<dbReference type="InterPro" id="IPR013647">
    <property type="entry name" value="OligopepF_N_dom"/>
</dbReference>
<dbReference type="PANTHER" id="PTHR11804">
    <property type="entry name" value="PROTEASE M3 THIMET OLIGOPEPTIDASE-RELATED"/>
    <property type="match status" value="1"/>
</dbReference>
<dbReference type="GO" id="GO:0046872">
    <property type="term" value="F:metal ion binding"/>
    <property type="evidence" value="ECO:0007669"/>
    <property type="project" value="UniProtKB-UniRule"/>
</dbReference>
<dbReference type="SUPFAM" id="SSF55486">
    <property type="entry name" value="Metalloproteases ('zincins'), catalytic domain"/>
    <property type="match status" value="1"/>
</dbReference>
<protein>
    <recommendedName>
        <fullName evidence="6">Oligopeptidase F</fullName>
        <ecNumber evidence="6">3.4.24.-</ecNumber>
    </recommendedName>
</protein>
<comment type="function">
    <text evidence="6">Has oligopeptidase activity and degrades a variety of small bioactive peptides.</text>
</comment>
<dbReference type="AlphaFoldDB" id="Q0AVN7"/>
<feature type="domain" description="Oligopeptidase F N-terminal" evidence="9">
    <location>
        <begin position="115"/>
        <end position="184"/>
    </location>
</feature>
<dbReference type="STRING" id="335541.Swol_1920"/>
<evidence type="ECO:0000256" key="1">
    <source>
        <dbReference type="ARBA" id="ARBA00022670"/>
    </source>
</evidence>
<evidence type="ECO:0000259" key="8">
    <source>
        <dbReference type="Pfam" id="PF01432"/>
    </source>
</evidence>
<dbReference type="Gene3D" id="1.20.140.70">
    <property type="entry name" value="Oligopeptidase f, N-terminal domain"/>
    <property type="match status" value="1"/>
</dbReference>
<evidence type="ECO:0000256" key="7">
    <source>
        <dbReference type="SAM" id="Coils"/>
    </source>
</evidence>
<dbReference type="GO" id="GO:0004222">
    <property type="term" value="F:metalloendopeptidase activity"/>
    <property type="evidence" value="ECO:0007669"/>
    <property type="project" value="UniProtKB-UniRule"/>
</dbReference>
<dbReference type="InterPro" id="IPR045090">
    <property type="entry name" value="Pept_M3A_M3B"/>
</dbReference>
<dbReference type="Gene3D" id="1.10.1370.20">
    <property type="entry name" value="Oligoendopeptidase f, C-terminal domain"/>
    <property type="match status" value="1"/>
</dbReference>
<evidence type="ECO:0000256" key="2">
    <source>
        <dbReference type="ARBA" id="ARBA00022723"/>
    </source>
</evidence>
<dbReference type="EC" id="3.4.24.-" evidence="6"/>
<dbReference type="Pfam" id="PF01432">
    <property type="entry name" value="Peptidase_M3"/>
    <property type="match status" value="1"/>
</dbReference>
<dbReference type="KEGG" id="swo:Swol_1920"/>
<dbReference type="RefSeq" id="WP_011641310.1">
    <property type="nucleotide sequence ID" value="NC_008346.1"/>
</dbReference>
<evidence type="ECO:0000256" key="6">
    <source>
        <dbReference type="RuleBase" id="RU368091"/>
    </source>
</evidence>
<dbReference type="InterPro" id="IPR042088">
    <property type="entry name" value="OligoPept_F_C"/>
</dbReference>
<dbReference type="EMBL" id="CP000448">
    <property type="protein sequence ID" value="ABI69217.1"/>
    <property type="molecule type" value="Genomic_DNA"/>
</dbReference>
<dbReference type="Pfam" id="PF08439">
    <property type="entry name" value="Peptidase_M3_N"/>
    <property type="match status" value="1"/>
</dbReference>
<proteinExistence type="inferred from homology"/>
<name>Q0AVN7_SYNWW</name>
<keyword evidence="11" id="KW-1185">Reference proteome</keyword>
<dbReference type="Proteomes" id="UP000001968">
    <property type="component" value="Chromosome"/>
</dbReference>
<comment type="similarity">
    <text evidence="6">Belongs to the peptidase M3B family.</text>
</comment>
<keyword evidence="7" id="KW-0175">Coiled coil</keyword>
<dbReference type="GO" id="GO:0006508">
    <property type="term" value="P:proteolysis"/>
    <property type="evidence" value="ECO:0007669"/>
    <property type="project" value="UniProtKB-KW"/>
</dbReference>
<dbReference type="NCBIfam" id="TIGR00181">
    <property type="entry name" value="pepF"/>
    <property type="match status" value="1"/>
</dbReference>
<feature type="coiled-coil region" evidence="7">
    <location>
        <begin position="19"/>
        <end position="46"/>
    </location>
</feature>
<keyword evidence="2 6" id="KW-0479">Metal-binding</keyword>
<evidence type="ECO:0000256" key="4">
    <source>
        <dbReference type="ARBA" id="ARBA00022833"/>
    </source>
</evidence>
<comment type="cofactor">
    <cofactor evidence="6">
        <name>Zn(2+)</name>
        <dbReference type="ChEBI" id="CHEBI:29105"/>
    </cofactor>
    <text evidence="6">Binds 1 zinc ion.</text>
</comment>
<keyword evidence="1 6" id="KW-0645">Protease</keyword>
<dbReference type="InterPro" id="IPR001567">
    <property type="entry name" value="Pept_M3A_M3B_dom"/>
</dbReference>
<dbReference type="Gene3D" id="1.10.287.830">
    <property type="entry name" value="putative peptidase helix hairpin domain like"/>
    <property type="match status" value="1"/>
</dbReference>
<keyword evidence="3 6" id="KW-0378">Hydrolase</keyword>
<dbReference type="HOGENOM" id="CLU_021290_2_0_9"/>